<sequence>IKQHRLATIQLDSIFDQIMDKYQHICVCVVCLHVYALVTKSNSKSNEKNKNKANKRYGCENEIIATTSILMALNFLQAKKHMKVREILEFGKQTFPSMQEQSQQIANDQLRSIHDTSRQMFDWEKINLLLDQLSKILLTYDKFQQQTQQLSVKLHSFKELLEKKSVELLKISELDMVIVISEFYNNQWSSYSI</sequence>
<evidence type="ECO:0000313" key="2">
    <source>
        <dbReference type="Proteomes" id="UP000023152"/>
    </source>
</evidence>
<dbReference type="Proteomes" id="UP000023152">
    <property type="component" value="Unassembled WGS sequence"/>
</dbReference>
<gene>
    <name evidence="1" type="ORF">RFI_38308</name>
</gene>
<protein>
    <submittedName>
        <fullName evidence="1">Uncharacterized protein</fullName>
    </submittedName>
</protein>
<reference evidence="1 2" key="1">
    <citation type="journal article" date="2013" name="Curr. Biol.">
        <title>The Genome of the Foraminiferan Reticulomyxa filosa.</title>
        <authorList>
            <person name="Glockner G."/>
            <person name="Hulsmann N."/>
            <person name="Schleicher M."/>
            <person name="Noegel A.A."/>
            <person name="Eichinger L."/>
            <person name="Gallinger C."/>
            <person name="Pawlowski J."/>
            <person name="Sierra R."/>
            <person name="Euteneuer U."/>
            <person name="Pillet L."/>
            <person name="Moustafa A."/>
            <person name="Platzer M."/>
            <person name="Groth M."/>
            <person name="Szafranski K."/>
            <person name="Schliwa M."/>
        </authorList>
    </citation>
    <scope>NUCLEOTIDE SEQUENCE [LARGE SCALE GENOMIC DNA]</scope>
</reference>
<proteinExistence type="predicted"/>
<accession>X6LCA3</accession>
<comment type="caution">
    <text evidence="1">The sequence shown here is derived from an EMBL/GenBank/DDBJ whole genome shotgun (WGS) entry which is preliminary data.</text>
</comment>
<name>X6LCA3_RETFI</name>
<evidence type="ECO:0000313" key="1">
    <source>
        <dbReference type="EMBL" id="ETN99173.1"/>
    </source>
</evidence>
<keyword evidence="2" id="KW-1185">Reference proteome</keyword>
<organism evidence="1 2">
    <name type="scientific">Reticulomyxa filosa</name>
    <dbReference type="NCBI Taxonomy" id="46433"/>
    <lineage>
        <taxon>Eukaryota</taxon>
        <taxon>Sar</taxon>
        <taxon>Rhizaria</taxon>
        <taxon>Retaria</taxon>
        <taxon>Foraminifera</taxon>
        <taxon>Monothalamids</taxon>
        <taxon>Reticulomyxidae</taxon>
        <taxon>Reticulomyxa</taxon>
    </lineage>
</organism>
<dbReference type="EMBL" id="ASPP01044678">
    <property type="protein sequence ID" value="ETN99173.1"/>
    <property type="molecule type" value="Genomic_DNA"/>
</dbReference>
<feature type="non-terminal residue" evidence="1">
    <location>
        <position position="1"/>
    </location>
</feature>
<dbReference type="AlphaFoldDB" id="X6LCA3"/>